<evidence type="ECO:0000259" key="5">
    <source>
        <dbReference type="PROSITE" id="PS50931"/>
    </source>
</evidence>
<keyword evidence="4" id="KW-0804">Transcription</keyword>
<gene>
    <name evidence="6" type="ORF">P7228_15260</name>
</gene>
<comment type="similarity">
    <text evidence="1">Belongs to the LysR transcriptional regulatory family.</text>
</comment>
<evidence type="ECO:0000256" key="3">
    <source>
        <dbReference type="ARBA" id="ARBA00023125"/>
    </source>
</evidence>
<dbReference type="InterPro" id="IPR005119">
    <property type="entry name" value="LysR_subst-bd"/>
</dbReference>
<reference evidence="6 7" key="1">
    <citation type="submission" date="2023-03" db="EMBL/GenBank/DDBJ databases">
        <title>Altererythrobacter sp. CAU 1644 isolated from sand.</title>
        <authorList>
            <person name="Kim W."/>
        </authorList>
    </citation>
    <scope>NUCLEOTIDE SEQUENCE [LARGE SCALE GENOMIC DNA]</scope>
    <source>
        <strain evidence="6 7">CAU 1644</strain>
    </source>
</reference>
<dbReference type="SUPFAM" id="SSF46785">
    <property type="entry name" value="Winged helix' DNA-binding domain"/>
    <property type="match status" value="1"/>
</dbReference>
<dbReference type="PANTHER" id="PTHR30126:SF94">
    <property type="entry name" value="LYSR FAMILY TRANSCRIPTIONAL REGULATOR"/>
    <property type="match status" value="1"/>
</dbReference>
<organism evidence="6 7">
    <name type="scientific">Altererythrobacter arenosus</name>
    <dbReference type="NCBI Taxonomy" id="3032592"/>
    <lineage>
        <taxon>Bacteria</taxon>
        <taxon>Pseudomonadati</taxon>
        <taxon>Pseudomonadota</taxon>
        <taxon>Alphaproteobacteria</taxon>
        <taxon>Sphingomonadales</taxon>
        <taxon>Erythrobacteraceae</taxon>
        <taxon>Altererythrobacter</taxon>
    </lineage>
</organism>
<dbReference type="EMBL" id="CP121106">
    <property type="protein sequence ID" value="WFL77328.1"/>
    <property type="molecule type" value="Genomic_DNA"/>
</dbReference>
<name>A0ABY8FTQ6_9SPHN</name>
<dbReference type="Pfam" id="PF00126">
    <property type="entry name" value="HTH_1"/>
    <property type="match status" value="1"/>
</dbReference>
<keyword evidence="3" id="KW-0238">DNA-binding</keyword>
<dbReference type="Proteomes" id="UP001215827">
    <property type="component" value="Chromosome"/>
</dbReference>
<accession>A0ABY8FTQ6</accession>
<evidence type="ECO:0000313" key="7">
    <source>
        <dbReference type="Proteomes" id="UP001215827"/>
    </source>
</evidence>
<evidence type="ECO:0000256" key="4">
    <source>
        <dbReference type="ARBA" id="ARBA00023163"/>
    </source>
</evidence>
<evidence type="ECO:0000256" key="1">
    <source>
        <dbReference type="ARBA" id="ARBA00009437"/>
    </source>
</evidence>
<dbReference type="PRINTS" id="PR00039">
    <property type="entry name" value="HTHLYSR"/>
</dbReference>
<dbReference type="PANTHER" id="PTHR30126">
    <property type="entry name" value="HTH-TYPE TRANSCRIPTIONAL REGULATOR"/>
    <property type="match status" value="1"/>
</dbReference>
<sequence length="323" mass="35954">MKQGKQLGSFEFRTLQVFVTTAEQGGMTRGAEVLGMTQSGVSQTIAALEEAVGKQLFDRTVRPIVLTSAGQALLSRGKKILADVQQAYLEAAEEEYLQLAQLSITMPESLANVLGPRLYHRASDMARSWRISNGLFPDQQARFNSHAADIMITEESHVSGTIGVERYTILSEPYVLIFPKGFPMEMELGEHLAGSNFIRFSMRSSVGRKTEAQLNRLQFKFPERIEFDSVSGHSQAVANGDGWGITTPLCLFQTPGVIERLEVKPISRGSFFRRMTLIARDGMLGPATRNITQECRDILEREVFPELFADLPWLESLMSVGED</sequence>
<dbReference type="InterPro" id="IPR000847">
    <property type="entry name" value="LysR_HTH_N"/>
</dbReference>
<evidence type="ECO:0000313" key="6">
    <source>
        <dbReference type="EMBL" id="WFL77328.1"/>
    </source>
</evidence>
<keyword evidence="7" id="KW-1185">Reference proteome</keyword>
<keyword evidence="2" id="KW-0805">Transcription regulation</keyword>
<dbReference type="RefSeq" id="WP_278016086.1">
    <property type="nucleotide sequence ID" value="NZ_CP121106.1"/>
</dbReference>
<dbReference type="InterPro" id="IPR036388">
    <property type="entry name" value="WH-like_DNA-bd_sf"/>
</dbReference>
<dbReference type="PROSITE" id="PS50931">
    <property type="entry name" value="HTH_LYSR"/>
    <property type="match status" value="1"/>
</dbReference>
<dbReference type="Gene3D" id="3.40.190.10">
    <property type="entry name" value="Periplasmic binding protein-like II"/>
    <property type="match status" value="2"/>
</dbReference>
<proteinExistence type="inferred from homology"/>
<dbReference type="Gene3D" id="1.10.10.10">
    <property type="entry name" value="Winged helix-like DNA-binding domain superfamily/Winged helix DNA-binding domain"/>
    <property type="match status" value="1"/>
</dbReference>
<evidence type="ECO:0000256" key="2">
    <source>
        <dbReference type="ARBA" id="ARBA00023015"/>
    </source>
</evidence>
<feature type="domain" description="HTH lysR-type" evidence="5">
    <location>
        <begin position="10"/>
        <end position="67"/>
    </location>
</feature>
<protein>
    <submittedName>
        <fullName evidence="6">LysR family transcriptional regulator</fullName>
    </submittedName>
</protein>
<dbReference type="InterPro" id="IPR036390">
    <property type="entry name" value="WH_DNA-bd_sf"/>
</dbReference>
<dbReference type="SUPFAM" id="SSF53850">
    <property type="entry name" value="Periplasmic binding protein-like II"/>
    <property type="match status" value="1"/>
</dbReference>
<dbReference type="Pfam" id="PF03466">
    <property type="entry name" value="LysR_substrate"/>
    <property type="match status" value="1"/>
</dbReference>
<dbReference type="CDD" id="cd05466">
    <property type="entry name" value="PBP2_LTTR_substrate"/>
    <property type="match status" value="1"/>
</dbReference>